<name>A0A078GL01_BRANA</name>
<dbReference type="PaxDb" id="3708-A0A078GL01"/>
<reference evidence="2 3" key="1">
    <citation type="journal article" date="2014" name="Science">
        <title>Plant genetics. Early allopolyploid evolution in the post-Neolithic Brassica napus oilseed genome.</title>
        <authorList>
            <person name="Chalhoub B."/>
            <person name="Denoeud F."/>
            <person name="Liu S."/>
            <person name="Parkin I.A."/>
            <person name="Tang H."/>
            <person name="Wang X."/>
            <person name="Chiquet J."/>
            <person name="Belcram H."/>
            <person name="Tong C."/>
            <person name="Samans B."/>
            <person name="Correa M."/>
            <person name="Da Silva C."/>
            <person name="Just J."/>
            <person name="Falentin C."/>
            <person name="Koh C.S."/>
            <person name="Le Clainche I."/>
            <person name="Bernard M."/>
            <person name="Bento P."/>
            <person name="Noel B."/>
            <person name="Labadie K."/>
            <person name="Alberti A."/>
            <person name="Charles M."/>
            <person name="Arnaud D."/>
            <person name="Guo H."/>
            <person name="Daviaud C."/>
            <person name="Alamery S."/>
            <person name="Jabbari K."/>
            <person name="Zhao M."/>
            <person name="Edger P.P."/>
            <person name="Chelaifa H."/>
            <person name="Tack D."/>
            <person name="Lassalle G."/>
            <person name="Mestiri I."/>
            <person name="Schnel N."/>
            <person name="Le Paslier M.C."/>
            <person name="Fan G."/>
            <person name="Renault V."/>
            <person name="Bayer P.E."/>
            <person name="Golicz A.A."/>
            <person name="Manoli S."/>
            <person name="Lee T.H."/>
            <person name="Thi V.H."/>
            <person name="Chalabi S."/>
            <person name="Hu Q."/>
            <person name="Fan C."/>
            <person name="Tollenaere R."/>
            <person name="Lu Y."/>
            <person name="Battail C."/>
            <person name="Shen J."/>
            <person name="Sidebottom C.H."/>
            <person name="Wang X."/>
            <person name="Canaguier A."/>
            <person name="Chauveau A."/>
            <person name="Berard A."/>
            <person name="Deniot G."/>
            <person name="Guan M."/>
            <person name="Liu Z."/>
            <person name="Sun F."/>
            <person name="Lim Y.P."/>
            <person name="Lyons E."/>
            <person name="Town C.D."/>
            <person name="Bancroft I."/>
            <person name="Wang X."/>
            <person name="Meng J."/>
            <person name="Ma J."/>
            <person name="Pires J.C."/>
            <person name="King G.J."/>
            <person name="Brunel D."/>
            <person name="Delourme R."/>
            <person name="Renard M."/>
            <person name="Aury J.M."/>
            <person name="Adams K.L."/>
            <person name="Batley J."/>
            <person name="Snowdon R.J."/>
            <person name="Tost J."/>
            <person name="Edwards D."/>
            <person name="Zhou Y."/>
            <person name="Hua W."/>
            <person name="Sharpe A.G."/>
            <person name="Paterson A.H."/>
            <person name="Guan C."/>
            <person name="Wincker P."/>
        </authorList>
    </citation>
    <scope>NUCLEOTIDE SEQUENCE [LARGE SCALE GENOMIC DNA]</scope>
    <source>
        <strain evidence="3">cv. Darmor-bzh</strain>
    </source>
</reference>
<organism evidence="2 3">
    <name type="scientific">Brassica napus</name>
    <name type="common">Rape</name>
    <dbReference type="NCBI Taxonomy" id="3708"/>
    <lineage>
        <taxon>Eukaryota</taxon>
        <taxon>Viridiplantae</taxon>
        <taxon>Streptophyta</taxon>
        <taxon>Embryophyta</taxon>
        <taxon>Tracheophyta</taxon>
        <taxon>Spermatophyta</taxon>
        <taxon>Magnoliopsida</taxon>
        <taxon>eudicotyledons</taxon>
        <taxon>Gunneridae</taxon>
        <taxon>Pentapetalae</taxon>
        <taxon>rosids</taxon>
        <taxon>malvids</taxon>
        <taxon>Brassicales</taxon>
        <taxon>Brassicaceae</taxon>
        <taxon>Brassiceae</taxon>
        <taxon>Brassica</taxon>
    </lineage>
</organism>
<sequence>MTDSDHCVISLLICDQPKYQKRSYHIMSWKKELSLDKQLLEASRESHERLEKRSTVPEGRNIVYKVQKPIDGKYF</sequence>
<gene>
    <name evidence="2" type="primary">BnaC04g18600D</name>
    <name evidence="1" type="ORF">DARMORV10_C04P26120.1</name>
    <name evidence="2" type="ORF">GSBRNA2T00037178001</name>
</gene>
<keyword evidence="3" id="KW-1185">Reference proteome</keyword>
<dbReference type="Proteomes" id="UP001295469">
    <property type="component" value="Chromosome C04"/>
</dbReference>
<dbReference type="Gramene" id="CDY27280">
    <property type="protein sequence ID" value="CDY27280"/>
    <property type="gene ID" value="GSBRNA2T00037178001"/>
</dbReference>
<proteinExistence type="predicted"/>
<evidence type="ECO:0000313" key="1">
    <source>
        <dbReference type="EMBL" id="CAF1836251.1"/>
    </source>
</evidence>
<reference evidence="1" key="3">
    <citation type="submission" date="2021-01" db="EMBL/GenBank/DDBJ databases">
        <authorList>
            <consortium name="Genoscope - CEA"/>
            <person name="William W."/>
        </authorList>
    </citation>
    <scope>NUCLEOTIDE SEQUENCE</scope>
</reference>
<dbReference type="EMBL" id="LK032202">
    <property type="protein sequence ID" value="CDY27280.1"/>
    <property type="molecule type" value="Genomic_DNA"/>
</dbReference>
<accession>A0A078GL01</accession>
<protein>
    <submittedName>
        <fullName evidence="1">(rape) hypothetical protein</fullName>
    </submittedName>
    <submittedName>
        <fullName evidence="2">BnaC04g18600D protein</fullName>
    </submittedName>
</protein>
<dbReference type="AlphaFoldDB" id="A0A078GL01"/>
<evidence type="ECO:0000313" key="2">
    <source>
        <dbReference type="EMBL" id="CDY27280.1"/>
    </source>
</evidence>
<evidence type="ECO:0000313" key="3">
    <source>
        <dbReference type="Proteomes" id="UP000028999"/>
    </source>
</evidence>
<dbReference type="Proteomes" id="UP000028999">
    <property type="component" value="Unassembled WGS sequence"/>
</dbReference>
<dbReference type="EMBL" id="HG994368">
    <property type="protein sequence ID" value="CAF1836251.1"/>
    <property type="molecule type" value="Genomic_DNA"/>
</dbReference>
<reference evidence="2" key="2">
    <citation type="submission" date="2014-06" db="EMBL/GenBank/DDBJ databases">
        <authorList>
            <person name="Genoscope - CEA"/>
        </authorList>
    </citation>
    <scope>NUCLEOTIDE SEQUENCE</scope>
</reference>